<dbReference type="RefSeq" id="WP_208471468.1">
    <property type="nucleotide sequence ID" value="NZ_JAGFNS010000027.1"/>
</dbReference>
<dbReference type="InterPro" id="IPR036271">
    <property type="entry name" value="Tet_transcr_reg_TetR-rel_C_sf"/>
</dbReference>
<dbReference type="Pfam" id="PF00440">
    <property type="entry name" value="TetR_N"/>
    <property type="match status" value="1"/>
</dbReference>
<comment type="caution">
    <text evidence="6">The sequence shown here is derived from an EMBL/GenBank/DDBJ whole genome shotgun (WGS) entry which is preliminary data.</text>
</comment>
<dbReference type="PANTHER" id="PTHR47506:SF6">
    <property type="entry name" value="HTH-TYPE TRANSCRIPTIONAL REPRESSOR NEMR"/>
    <property type="match status" value="1"/>
</dbReference>
<dbReference type="Proteomes" id="UP000679690">
    <property type="component" value="Unassembled WGS sequence"/>
</dbReference>
<evidence type="ECO:0000313" key="6">
    <source>
        <dbReference type="EMBL" id="MBO3742263.1"/>
    </source>
</evidence>
<organism evidence="6 7">
    <name type="scientific">Actinoplanes flavus</name>
    <dbReference type="NCBI Taxonomy" id="2820290"/>
    <lineage>
        <taxon>Bacteria</taxon>
        <taxon>Bacillati</taxon>
        <taxon>Actinomycetota</taxon>
        <taxon>Actinomycetes</taxon>
        <taxon>Micromonosporales</taxon>
        <taxon>Micromonosporaceae</taxon>
        <taxon>Actinoplanes</taxon>
    </lineage>
</organism>
<protein>
    <submittedName>
        <fullName evidence="6">TetR family transcriptional regulator</fullName>
    </submittedName>
</protein>
<keyword evidence="7" id="KW-1185">Reference proteome</keyword>
<proteinExistence type="predicted"/>
<dbReference type="InterPro" id="IPR009057">
    <property type="entry name" value="Homeodomain-like_sf"/>
</dbReference>
<keyword evidence="2 4" id="KW-0238">DNA-binding</keyword>
<evidence type="ECO:0000313" key="7">
    <source>
        <dbReference type="Proteomes" id="UP000679690"/>
    </source>
</evidence>
<dbReference type="SUPFAM" id="SSF48498">
    <property type="entry name" value="Tetracyclin repressor-like, C-terminal domain"/>
    <property type="match status" value="1"/>
</dbReference>
<reference evidence="6 7" key="1">
    <citation type="submission" date="2021-03" db="EMBL/GenBank/DDBJ databases">
        <title>Actinoplanes flavus sp. nov., a novel actinomycete isolated from Coconut Palm rhizosphere soil.</title>
        <authorList>
            <person name="Luo X."/>
        </authorList>
    </citation>
    <scope>NUCLEOTIDE SEQUENCE [LARGE SCALE GENOMIC DNA]</scope>
    <source>
        <strain evidence="6 7">NEAU-H7</strain>
    </source>
</reference>
<dbReference type="PROSITE" id="PS50977">
    <property type="entry name" value="HTH_TETR_2"/>
    <property type="match status" value="1"/>
</dbReference>
<dbReference type="Gene3D" id="1.10.357.10">
    <property type="entry name" value="Tetracycline Repressor, domain 2"/>
    <property type="match status" value="1"/>
</dbReference>
<dbReference type="Pfam" id="PF17940">
    <property type="entry name" value="TetR_C_31"/>
    <property type="match status" value="1"/>
</dbReference>
<keyword evidence="1" id="KW-0805">Transcription regulation</keyword>
<dbReference type="InterPro" id="IPR001647">
    <property type="entry name" value="HTH_TetR"/>
</dbReference>
<feature type="domain" description="HTH tetR-type" evidence="5">
    <location>
        <begin position="2"/>
        <end position="62"/>
    </location>
</feature>
<evidence type="ECO:0000256" key="2">
    <source>
        <dbReference type="ARBA" id="ARBA00023125"/>
    </source>
</evidence>
<evidence type="ECO:0000256" key="4">
    <source>
        <dbReference type="PROSITE-ProRule" id="PRU00335"/>
    </source>
</evidence>
<sequence length="185" mass="20362">MGSRRDELLDAAIEVLGQSGIHGLTHRRVDAAAGLPAGSTSNLFRTRDALLEAVAERFTERETANWERLAFGVPPATPREFALLMTLFAREATGPSRTLTLARYAMLVEAGIQPELRARLRETGGRVNTWFMAWLRFAGSTDPERHAPILMNHWTGAVLHELAMPDPDFDPSAQFTALAEAVLTP</sequence>
<keyword evidence="3" id="KW-0804">Transcription</keyword>
<evidence type="ECO:0000259" key="5">
    <source>
        <dbReference type="PROSITE" id="PS50977"/>
    </source>
</evidence>
<gene>
    <name evidence="6" type="ORF">J5X75_32630</name>
</gene>
<name>A0ABS3UUJ5_9ACTN</name>
<dbReference type="EMBL" id="JAGFNS010000027">
    <property type="protein sequence ID" value="MBO3742263.1"/>
    <property type="molecule type" value="Genomic_DNA"/>
</dbReference>
<dbReference type="InterPro" id="IPR041583">
    <property type="entry name" value="TetR_C_31"/>
</dbReference>
<evidence type="ECO:0000256" key="1">
    <source>
        <dbReference type="ARBA" id="ARBA00023015"/>
    </source>
</evidence>
<dbReference type="SUPFAM" id="SSF46689">
    <property type="entry name" value="Homeodomain-like"/>
    <property type="match status" value="1"/>
</dbReference>
<evidence type="ECO:0000256" key="3">
    <source>
        <dbReference type="ARBA" id="ARBA00023163"/>
    </source>
</evidence>
<dbReference type="PANTHER" id="PTHR47506">
    <property type="entry name" value="TRANSCRIPTIONAL REGULATORY PROTEIN"/>
    <property type="match status" value="1"/>
</dbReference>
<accession>A0ABS3UUJ5</accession>
<feature type="DNA-binding region" description="H-T-H motif" evidence="4">
    <location>
        <begin position="25"/>
        <end position="44"/>
    </location>
</feature>